<reference evidence="1" key="1">
    <citation type="submission" date="2019-12" db="EMBL/GenBank/DDBJ databases">
        <title>Genome sequence of Babesia ovis.</title>
        <authorList>
            <person name="Yamagishi J."/>
            <person name="Sevinc F."/>
            <person name="Xuan X."/>
        </authorList>
    </citation>
    <scope>NUCLEOTIDE SEQUENCE</scope>
    <source>
        <strain evidence="1">Selcuk</strain>
    </source>
</reference>
<evidence type="ECO:0000313" key="1">
    <source>
        <dbReference type="EMBL" id="GFE53283.1"/>
    </source>
</evidence>
<dbReference type="AlphaFoldDB" id="A0A9W5TAQ6"/>
<accession>A0A9W5TAQ6</accession>
<dbReference type="OrthoDB" id="366281at2759"/>
<dbReference type="Proteomes" id="UP001057455">
    <property type="component" value="Unassembled WGS sequence"/>
</dbReference>
<dbReference type="EMBL" id="BLIY01000006">
    <property type="protein sequence ID" value="GFE53283.1"/>
    <property type="molecule type" value="Genomic_DNA"/>
</dbReference>
<proteinExistence type="predicted"/>
<organism evidence="1 2">
    <name type="scientific">Babesia ovis</name>
    <dbReference type="NCBI Taxonomy" id="5869"/>
    <lineage>
        <taxon>Eukaryota</taxon>
        <taxon>Sar</taxon>
        <taxon>Alveolata</taxon>
        <taxon>Apicomplexa</taxon>
        <taxon>Aconoidasida</taxon>
        <taxon>Piroplasmida</taxon>
        <taxon>Babesiidae</taxon>
        <taxon>Babesia</taxon>
    </lineage>
</organism>
<name>A0A9W5TAQ6_BABOV</name>
<gene>
    <name evidence="1" type="ORF">BaOVIS_006870</name>
</gene>
<keyword evidence="2" id="KW-1185">Reference proteome</keyword>
<comment type="caution">
    <text evidence="1">The sequence shown here is derived from an EMBL/GenBank/DDBJ whole genome shotgun (WGS) entry which is preliminary data.</text>
</comment>
<sequence>MELNGHLEHDPLDYYDDDGLSDYLDDCELDLEPGEGSPSIFDMDTMTTRKGGIGGSLKGTNGITDQALEDMRNAYYAASFPGCSAYDSATFYLLQAEVLVGKRRYREALAAALVAEKVGGHSKVADAIKMICLYQLNDDDRFKKLKQQLVSSGLGGLSETLMKQARGTIEVSNWVPEFLNCLERMSNNKQK</sequence>
<evidence type="ECO:0000313" key="2">
    <source>
        <dbReference type="Proteomes" id="UP001057455"/>
    </source>
</evidence>
<protein>
    <submittedName>
        <fullName evidence="1">DNA polymerase III subunit chi, putative</fullName>
    </submittedName>
</protein>